<evidence type="ECO:0000313" key="3">
    <source>
        <dbReference type="EMBL" id="GGQ23680.1"/>
    </source>
</evidence>
<feature type="region of interest" description="Disordered" evidence="1">
    <location>
        <begin position="597"/>
        <end position="664"/>
    </location>
</feature>
<comment type="caution">
    <text evidence="3">The sequence shown here is derived from an EMBL/GenBank/DDBJ whole genome shotgun (WGS) entry which is preliminary data.</text>
</comment>
<dbReference type="Gene3D" id="3.40.1360.10">
    <property type="match status" value="1"/>
</dbReference>
<dbReference type="Pfam" id="PF13362">
    <property type="entry name" value="Toprim_3"/>
    <property type="match status" value="1"/>
</dbReference>
<dbReference type="SUPFAM" id="SSF56731">
    <property type="entry name" value="DNA primase core"/>
    <property type="match status" value="1"/>
</dbReference>
<evidence type="ECO:0000259" key="2">
    <source>
        <dbReference type="Pfam" id="PF13362"/>
    </source>
</evidence>
<dbReference type="InterPro" id="IPR027417">
    <property type="entry name" value="P-loop_NTPase"/>
</dbReference>
<feature type="domain" description="Toprim" evidence="2">
    <location>
        <begin position="147"/>
        <end position="240"/>
    </location>
</feature>
<gene>
    <name evidence="3" type="ORF">GCM10010140_62450</name>
</gene>
<dbReference type="InterPro" id="IPR034154">
    <property type="entry name" value="TOPRIM_DnaG/twinkle"/>
</dbReference>
<feature type="compositionally biased region" description="Polar residues" evidence="1">
    <location>
        <begin position="620"/>
        <end position="630"/>
    </location>
</feature>
<dbReference type="CDD" id="cd01029">
    <property type="entry name" value="TOPRIM_primases"/>
    <property type="match status" value="1"/>
</dbReference>
<reference evidence="4" key="1">
    <citation type="journal article" date="2019" name="Int. J. Syst. Evol. Microbiol.">
        <title>The Global Catalogue of Microorganisms (GCM) 10K type strain sequencing project: providing services to taxonomists for standard genome sequencing and annotation.</title>
        <authorList>
            <consortium name="The Broad Institute Genomics Platform"/>
            <consortium name="The Broad Institute Genome Sequencing Center for Infectious Disease"/>
            <person name="Wu L."/>
            <person name="Ma J."/>
        </authorList>
    </citation>
    <scope>NUCLEOTIDE SEQUENCE [LARGE SCALE GENOMIC DNA]</scope>
    <source>
        <strain evidence="4">JCM 3115</strain>
    </source>
</reference>
<dbReference type="EMBL" id="BMQJ01000019">
    <property type="protein sequence ID" value="GGQ23680.1"/>
    <property type="molecule type" value="Genomic_DNA"/>
</dbReference>
<sequence>MSAFENLMSVLHEAGERVISRGGEARTRGICHDGDAPDTVSIGIGKDKNVVVWCHKCQGNTDFLAALGLTEADLFSEPKSKSPGRQLIKTWTYRDLDGRVVQYVDKFMPKAFRSRLPGDRHKHPPKGERVLFNLPEVRAQAAAGGMVVLCEGESDVDSVTAATGYVATTMPGGAGMGWQERYTQMLVGVSEVRIIADNDADEAGLKHARNVAASLARAGVPYRIYLPAVGKDVSDHLAARLTIADLIRVDAADKTTEELSAATLEMDDSEQREWSEDVPGGIEDRVNALIAELLDSHDLDNMPDLEPLVADVLFLDTVTRLYGASGSMKSFIVLSLAGAVGSGIDWHGKQVRQGLVIYLVAEGARGMGKRKRAWEQHHGRKMTGVKFLPRPVQAMSTEWDVLIEMCRRLEPVLIIIDTQARVTVGVKENDNTEMGVVVDRMEALRLASGACILVVHHTGHEQTERGRGASAVLGAMQTEISVTRTGKRLDSKITFKVGKQKDDDEGPPQVFTPKLITLEGEAKEDGSPVTSVVLVPEAPHPSQLEQGSPEWIALQLDRAGVPATFGGPRTIQACAELGIKARKEKIEEAVRIRKRRAQNLPPDLPHDLETLHPPVFGGESNVSAEQTSPRTLRGRSGEPSTDLPPPSPSLREGGGGADGTKDGPTGLCDVCCRTMVLKPGMTRHSGCVPNSSR</sequence>
<dbReference type="Gene3D" id="3.40.50.300">
    <property type="entry name" value="P-loop containing nucleotide triphosphate hydrolases"/>
    <property type="match status" value="1"/>
</dbReference>
<proteinExistence type="predicted"/>
<evidence type="ECO:0000313" key="4">
    <source>
        <dbReference type="Proteomes" id="UP000611554"/>
    </source>
</evidence>
<dbReference type="Pfam" id="PF13481">
    <property type="entry name" value="AAA_25"/>
    <property type="match status" value="1"/>
</dbReference>
<dbReference type="Proteomes" id="UP000611554">
    <property type="component" value="Unassembled WGS sequence"/>
</dbReference>
<protein>
    <recommendedName>
        <fullName evidence="2">Toprim domain-containing protein</fullName>
    </recommendedName>
</protein>
<evidence type="ECO:0000256" key="1">
    <source>
        <dbReference type="SAM" id="MobiDB-lite"/>
    </source>
</evidence>
<name>A0ABQ2RBL1_9ACTN</name>
<dbReference type="RefSeq" id="WP_189250021.1">
    <property type="nucleotide sequence ID" value="NZ_BMQJ01000019.1"/>
</dbReference>
<keyword evidence="4" id="KW-1185">Reference proteome</keyword>
<organism evidence="3 4">
    <name type="scientific">Streptosporangium pseudovulgare</name>
    <dbReference type="NCBI Taxonomy" id="35765"/>
    <lineage>
        <taxon>Bacteria</taxon>
        <taxon>Bacillati</taxon>
        <taxon>Actinomycetota</taxon>
        <taxon>Actinomycetes</taxon>
        <taxon>Streptosporangiales</taxon>
        <taxon>Streptosporangiaceae</taxon>
        <taxon>Streptosporangium</taxon>
    </lineage>
</organism>
<accession>A0ABQ2RBL1</accession>
<dbReference type="InterPro" id="IPR006171">
    <property type="entry name" value="TOPRIM_dom"/>
</dbReference>
<dbReference type="SUPFAM" id="SSF52540">
    <property type="entry name" value="P-loop containing nucleoside triphosphate hydrolases"/>
    <property type="match status" value="1"/>
</dbReference>